<feature type="region of interest" description="Disordered" evidence="1">
    <location>
        <begin position="27"/>
        <end position="53"/>
    </location>
</feature>
<accession>B5CN44</accession>
<feature type="compositionally biased region" description="Polar residues" evidence="1">
    <location>
        <begin position="38"/>
        <end position="47"/>
    </location>
</feature>
<proteinExistence type="predicted"/>
<evidence type="ECO:0000256" key="1">
    <source>
        <dbReference type="SAM" id="MobiDB-lite"/>
    </source>
</evidence>
<comment type="caution">
    <text evidence="2">The sequence shown here is derived from an EMBL/GenBank/DDBJ whole genome shotgun (WGS) entry which is preliminary data.</text>
</comment>
<dbReference type="Proteomes" id="UP000003254">
    <property type="component" value="Unassembled WGS sequence"/>
</dbReference>
<name>B5CN44_9FIRM</name>
<evidence type="ECO:0000313" key="3">
    <source>
        <dbReference type="Proteomes" id="UP000003254"/>
    </source>
</evidence>
<sequence length="53" mass="5766">MKKRVYSEPSMEIVILNGEDIICASNAGDNDVKAPFSDNGTESNSLDYSDPVE</sequence>
<evidence type="ECO:0000313" key="2">
    <source>
        <dbReference type="EMBL" id="EDY33125.1"/>
    </source>
</evidence>
<keyword evidence="3" id="KW-1185">Reference proteome</keyword>
<protein>
    <submittedName>
        <fullName evidence="2">Uncharacterized protein</fullName>
    </submittedName>
</protein>
<dbReference type="HOGENOM" id="CLU_3065912_0_0_9"/>
<organism evidence="2 3">
    <name type="scientific">[Ruminococcus] lactaris ATCC 29176</name>
    <dbReference type="NCBI Taxonomy" id="471875"/>
    <lineage>
        <taxon>Bacteria</taxon>
        <taxon>Bacillati</taxon>
        <taxon>Bacillota</taxon>
        <taxon>Clostridia</taxon>
        <taxon>Lachnospirales</taxon>
        <taxon>Lachnospiraceae</taxon>
        <taxon>Mediterraneibacter</taxon>
    </lineage>
</organism>
<gene>
    <name evidence="2" type="ORF">RUMLAC_00879</name>
</gene>
<reference evidence="2 3" key="1">
    <citation type="submission" date="2008-08" db="EMBL/GenBank/DDBJ databases">
        <title>Draft genome sequence of Ruminococcus lactaris ATCC 29176.</title>
        <authorList>
            <person name="Sudarsanam P."/>
            <person name="Ley R."/>
            <person name="Guruge J."/>
            <person name="Turnbaugh P.J."/>
            <person name="Mahowald M."/>
            <person name="Liep D."/>
            <person name="Gordon J."/>
        </authorList>
    </citation>
    <scope>NUCLEOTIDE SEQUENCE [LARGE SCALE GENOMIC DNA]</scope>
    <source>
        <strain evidence="2 3">ATCC 29176</strain>
    </source>
</reference>
<dbReference type="EMBL" id="ABOU02000028">
    <property type="protein sequence ID" value="EDY33125.1"/>
    <property type="molecule type" value="Genomic_DNA"/>
</dbReference>
<reference evidence="2 3" key="2">
    <citation type="submission" date="2008-08" db="EMBL/GenBank/DDBJ databases">
        <authorList>
            <person name="Fulton L."/>
            <person name="Clifton S."/>
            <person name="Fulton B."/>
            <person name="Xu J."/>
            <person name="Minx P."/>
            <person name="Pepin K.H."/>
            <person name="Johnson M."/>
            <person name="Bhonagiri V."/>
            <person name="Nash W.E."/>
            <person name="Mardis E.R."/>
            <person name="Wilson R.K."/>
        </authorList>
    </citation>
    <scope>NUCLEOTIDE SEQUENCE [LARGE SCALE GENOMIC DNA]</scope>
    <source>
        <strain evidence="2 3">ATCC 29176</strain>
    </source>
</reference>
<dbReference type="AlphaFoldDB" id="B5CN44"/>